<keyword evidence="2" id="KW-1185">Reference proteome</keyword>
<comment type="caution">
    <text evidence="1">The sequence shown here is derived from an EMBL/GenBank/DDBJ whole genome shotgun (WGS) entry which is preliminary data.</text>
</comment>
<reference evidence="1" key="1">
    <citation type="submission" date="2017-04" db="EMBL/GenBank/DDBJ databases">
        <authorList>
            <person name="Varghese N."/>
            <person name="Submissions S."/>
        </authorList>
    </citation>
    <scope>NUCLEOTIDE SEQUENCE</scope>
    <source>
        <strain evidence="1">WTE2008</strain>
    </source>
</reference>
<name>A0AC61PLZ4_9FIRM</name>
<evidence type="ECO:0000313" key="1">
    <source>
        <dbReference type="EMBL" id="SMC65262.1"/>
    </source>
</evidence>
<dbReference type="EMBL" id="FWXZ01000003">
    <property type="protein sequence ID" value="SMC65262.1"/>
    <property type="molecule type" value="Genomic_DNA"/>
</dbReference>
<protein>
    <submittedName>
        <fullName evidence="1">NADH-FMN oxidoreductase RutF, flavin reductase (DIM6/NTAB) family</fullName>
    </submittedName>
</protein>
<accession>A0AC61PLZ4</accession>
<sequence length="174" mass="19771">MKEKINAFDYAEQLNKALPQGILLNTNGDKFNTMVIGWGHLGTLWNLPTYTVYVRQSRYTKPQLDKTGEFTISAPVSGRLDREVFSICGTQSGRDIDKEKAANLTLVDADEIHTPGIREYPLTLECRVLYQQDQDPDRIPEAIRKRFYGNGKDAEDLHTAYVGEIVSAYIIRED</sequence>
<organism evidence="1 2">
    <name type="scientific">Aristaeella lactis</name>
    <dbReference type="NCBI Taxonomy" id="3046383"/>
    <lineage>
        <taxon>Bacteria</taxon>
        <taxon>Bacillati</taxon>
        <taxon>Bacillota</taxon>
        <taxon>Clostridia</taxon>
        <taxon>Eubacteriales</taxon>
        <taxon>Aristaeellaceae</taxon>
        <taxon>Aristaeella</taxon>
    </lineage>
</organism>
<evidence type="ECO:0000313" key="2">
    <source>
        <dbReference type="Proteomes" id="UP000192328"/>
    </source>
</evidence>
<proteinExistence type="predicted"/>
<gene>
    <name evidence="1" type="ORF">SAMN06297397_1783</name>
</gene>
<dbReference type="Proteomes" id="UP000192328">
    <property type="component" value="Unassembled WGS sequence"/>
</dbReference>